<dbReference type="PANTHER" id="PTHR22911:SF79">
    <property type="entry name" value="MOBA-LIKE NTP TRANSFERASE DOMAIN-CONTAINING PROTEIN"/>
    <property type="match status" value="1"/>
</dbReference>
<dbReference type="SUPFAM" id="SSF103481">
    <property type="entry name" value="Multidrug resistance efflux transporter EmrE"/>
    <property type="match status" value="2"/>
</dbReference>
<keyword evidence="1" id="KW-1133">Transmembrane helix</keyword>
<feature type="transmembrane region" description="Helical" evidence="1">
    <location>
        <begin position="74"/>
        <end position="91"/>
    </location>
</feature>
<name>A0ABT2Z424_9RHOB</name>
<evidence type="ECO:0000259" key="2">
    <source>
        <dbReference type="Pfam" id="PF00892"/>
    </source>
</evidence>
<feature type="domain" description="EamA" evidence="2">
    <location>
        <begin position="160"/>
        <end position="299"/>
    </location>
</feature>
<dbReference type="Proteomes" id="UP001652503">
    <property type="component" value="Unassembled WGS sequence"/>
</dbReference>
<feature type="transmembrane region" description="Helical" evidence="1">
    <location>
        <begin position="229"/>
        <end position="248"/>
    </location>
</feature>
<proteinExistence type="predicted"/>
<dbReference type="Pfam" id="PF00892">
    <property type="entry name" value="EamA"/>
    <property type="match status" value="2"/>
</dbReference>
<evidence type="ECO:0000313" key="3">
    <source>
        <dbReference type="EMBL" id="MCV2865904.1"/>
    </source>
</evidence>
<accession>A0ABT2Z424</accession>
<sequence>MRAVGERSGICLVLLAAALWATVGVGARIAPSSAGLPPEVLGLARTAIAGPVILLIATALLGLRAVTATRLDPLRLLIFAASNAVFQIGLFRCFTLLGVTVTVFLTVCLPPVLAMIASWLRRREPVSAGSAAALALALTGLLLIADDGLLRVRLAGSGEGLLTAVLAAVAFVAMSDAARSLGRGAPPLVVAGTGLSCSSVFLMLFLPIVTKVDVSGLAAGLSDPRFVGLVLYLGLGPTALAYVCYCAGIARCRSALVGLIASMIEPAIAACLAVWVLSDRLSTAETGGCALLMMSMLVLWLSERMIARKRRPAVAAAPRAG</sequence>
<feature type="transmembrane region" description="Helical" evidence="1">
    <location>
        <begin position="187"/>
        <end position="209"/>
    </location>
</feature>
<organism evidence="3 4">
    <name type="scientific">Albidovulum sediminicola</name>
    <dbReference type="NCBI Taxonomy" id="2984331"/>
    <lineage>
        <taxon>Bacteria</taxon>
        <taxon>Pseudomonadati</taxon>
        <taxon>Pseudomonadota</taxon>
        <taxon>Alphaproteobacteria</taxon>
        <taxon>Rhodobacterales</taxon>
        <taxon>Paracoccaceae</taxon>
        <taxon>Albidovulum</taxon>
    </lineage>
</organism>
<keyword evidence="1" id="KW-0472">Membrane</keyword>
<gene>
    <name evidence="3" type="ORF">OE647_14340</name>
</gene>
<feature type="domain" description="EamA" evidence="2">
    <location>
        <begin position="8"/>
        <end position="144"/>
    </location>
</feature>
<dbReference type="EMBL" id="JAOWLA010000013">
    <property type="protein sequence ID" value="MCV2865904.1"/>
    <property type="molecule type" value="Genomic_DNA"/>
</dbReference>
<comment type="caution">
    <text evidence="3">The sequence shown here is derived from an EMBL/GenBank/DDBJ whole genome shotgun (WGS) entry which is preliminary data.</text>
</comment>
<dbReference type="PANTHER" id="PTHR22911">
    <property type="entry name" value="ACYL-MALONYL CONDENSING ENZYME-RELATED"/>
    <property type="match status" value="1"/>
</dbReference>
<protein>
    <submittedName>
        <fullName evidence="3">EamA family transporter</fullName>
    </submittedName>
</protein>
<dbReference type="RefSeq" id="WP_263722435.1">
    <property type="nucleotide sequence ID" value="NZ_JAOWLA010000013.1"/>
</dbReference>
<feature type="transmembrane region" description="Helical" evidence="1">
    <location>
        <begin position="283"/>
        <end position="301"/>
    </location>
</feature>
<feature type="transmembrane region" description="Helical" evidence="1">
    <location>
        <begin position="255"/>
        <end position="277"/>
    </location>
</feature>
<feature type="transmembrane region" description="Helical" evidence="1">
    <location>
        <begin position="42"/>
        <end position="62"/>
    </location>
</feature>
<dbReference type="InterPro" id="IPR037185">
    <property type="entry name" value="EmrE-like"/>
</dbReference>
<reference evidence="3 4" key="1">
    <citation type="submission" date="2022-10" db="EMBL/GenBank/DDBJ databases">
        <title>Defluviimonas sp. nov., isolated from ocean surface water.</title>
        <authorList>
            <person name="He W."/>
            <person name="Wang L."/>
            <person name="Zhang D.-F."/>
        </authorList>
    </citation>
    <scope>NUCLEOTIDE SEQUENCE [LARGE SCALE GENOMIC DNA]</scope>
    <source>
        <strain evidence="3 4">WL0075</strain>
    </source>
</reference>
<keyword evidence="1" id="KW-0812">Transmembrane</keyword>
<evidence type="ECO:0000256" key="1">
    <source>
        <dbReference type="SAM" id="Phobius"/>
    </source>
</evidence>
<feature type="transmembrane region" description="Helical" evidence="1">
    <location>
        <begin position="97"/>
        <end position="119"/>
    </location>
</feature>
<keyword evidence="4" id="KW-1185">Reference proteome</keyword>
<evidence type="ECO:0000313" key="4">
    <source>
        <dbReference type="Proteomes" id="UP001652503"/>
    </source>
</evidence>
<feature type="transmembrane region" description="Helical" evidence="1">
    <location>
        <begin position="157"/>
        <end position="175"/>
    </location>
</feature>
<dbReference type="InterPro" id="IPR000620">
    <property type="entry name" value="EamA_dom"/>
</dbReference>
<feature type="transmembrane region" description="Helical" evidence="1">
    <location>
        <begin position="126"/>
        <end position="145"/>
    </location>
</feature>